<gene>
    <name evidence="5" type="ORF">GYMLUDRAFT_243570</name>
</gene>
<evidence type="ECO:0000256" key="1">
    <source>
        <dbReference type="ARBA" id="ARBA00022669"/>
    </source>
</evidence>
<dbReference type="InterPro" id="IPR052210">
    <property type="entry name" value="LysM1-like"/>
</dbReference>
<dbReference type="OrthoDB" id="5985073at2759"/>
<feature type="domain" description="LysM" evidence="4">
    <location>
        <begin position="82"/>
        <end position="128"/>
    </location>
</feature>
<feature type="domain" description="LysM" evidence="4">
    <location>
        <begin position="28"/>
        <end position="74"/>
    </location>
</feature>
<keyword evidence="1" id="KW-0147">Chitin-binding</keyword>
<dbReference type="PROSITE" id="PS51782">
    <property type="entry name" value="LYSM"/>
    <property type="match status" value="2"/>
</dbReference>
<feature type="signal peptide" evidence="3">
    <location>
        <begin position="1"/>
        <end position="21"/>
    </location>
</feature>
<dbReference type="GO" id="GO:0008061">
    <property type="term" value="F:chitin binding"/>
    <property type="evidence" value="ECO:0007669"/>
    <property type="project" value="UniProtKB-KW"/>
</dbReference>
<dbReference type="SUPFAM" id="SSF54106">
    <property type="entry name" value="LysM domain"/>
    <property type="match status" value="2"/>
</dbReference>
<protein>
    <recommendedName>
        <fullName evidence="4">LysM domain-containing protein</fullName>
    </recommendedName>
</protein>
<keyword evidence="3" id="KW-0732">Signal</keyword>
<dbReference type="InterPro" id="IPR018392">
    <property type="entry name" value="LysM"/>
</dbReference>
<dbReference type="HOGENOM" id="CLU_010591_6_1_1"/>
<keyword evidence="6" id="KW-1185">Reference proteome</keyword>
<evidence type="ECO:0000256" key="2">
    <source>
        <dbReference type="ARBA" id="ARBA00023026"/>
    </source>
</evidence>
<dbReference type="Proteomes" id="UP000053593">
    <property type="component" value="Unassembled WGS sequence"/>
</dbReference>
<dbReference type="Pfam" id="PF01476">
    <property type="entry name" value="LysM"/>
    <property type="match status" value="2"/>
</dbReference>
<dbReference type="InterPro" id="IPR036779">
    <property type="entry name" value="LysM_dom_sf"/>
</dbReference>
<keyword evidence="2" id="KW-0843">Virulence</keyword>
<dbReference type="CDD" id="cd00118">
    <property type="entry name" value="LysM"/>
    <property type="match status" value="2"/>
</dbReference>
<dbReference type="PANTHER" id="PTHR34997">
    <property type="entry name" value="AM15"/>
    <property type="match status" value="1"/>
</dbReference>
<evidence type="ECO:0000313" key="5">
    <source>
        <dbReference type="EMBL" id="KIK61392.1"/>
    </source>
</evidence>
<dbReference type="PANTHER" id="PTHR34997:SF1">
    <property type="entry name" value="PEPTIDOGLYCAN-BINDING LYSIN DOMAIN"/>
    <property type="match status" value="1"/>
</dbReference>
<evidence type="ECO:0000256" key="3">
    <source>
        <dbReference type="SAM" id="SignalP"/>
    </source>
</evidence>
<organism evidence="5 6">
    <name type="scientific">Collybiopsis luxurians FD-317 M1</name>
    <dbReference type="NCBI Taxonomy" id="944289"/>
    <lineage>
        <taxon>Eukaryota</taxon>
        <taxon>Fungi</taxon>
        <taxon>Dikarya</taxon>
        <taxon>Basidiomycota</taxon>
        <taxon>Agaricomycotina</taxon>
        <taxon>Agaricomycetes</taxon>
        <taxon>Agaricomycetidae</taxon>
        <taxon>Agaricales</taxon>
        <taxon>Marasmiineae</taxon>
        <taxon>Omphalotaceae</taxon>
        <taxon>Collybiopsis</taxon>
        <taxon>Collybiopsis luxurians</taxon>
    </lineage>
</organism>
<evidence type="ECO:0000259" key="4">
    <source>
        <dbReference type="PROSITE" id="PS51782"/>
    </source>
</evidence>
<dbReference type="AlphaFoldDB" id="A0A0D0CQQ4"/>
<accession>A0A0D0CQQ4</accession>
<evidence type="ECO:0000313" key="6">
    <source>
        <dbReference type="Proteomes" id="UP000053593"/>
    </source>
</evidence>
<dbReference type="EMBL" id="KN834771">
    <property type="protein sequence ID" value="KIK61392.1"/>
    <property type="molecule type" value="Genomic_DNA"/>
</dbReference>
<name>A0A0D0CQQ4_9AGAR</name>
<feature type="chain" id="PRO_5002220473" description="LysM domain-containing protein" evidence="3">
    <location>
        <begin position="22"/>
        <end position="142"/>
    </location>
</feature>
<dbReference type="Gene3D" id="3.10.350.10">
    <property type="entry name" value="LysM domain"/>
    <property type="match status" value="2"/>
</dbReference>
<proteinExistence type="predicted"/>
<reference evidence="5 6" key="1">
    <citation type="submission" date="2014-04" db="EMBL/GenBank/DDBJ databases">
        <title>Evolutionary Origins and Diversification of the Mycorrhizal Mutualists.</title>
        <authorList>
            <consortium name="DOE Joint Genome Institute"/>
            <consortium name="Mycorrhizal Genomics Consortium"/>
            <person name="Kohler A."/>
            <person name="Kuo A."/>
            <person name="Nagy L.G."/>
            <person name="Floudas D."/>
            <person name="Copeland A."/>
            <person name="Barry K.W."/>
            <person name="Cichocki N."/>
            <person name="Veneault-Fourrey C."/>
            <person name="LaButti K."/>
            <person name="Lindquist E.A."/>
            <person name="Lipzen A."/>
            <person name="Lundell T."/>
            <person name="Morin E."/>
            <person name="Murat C."/>
            <person name="Riley R."/>
            <person name="Ohm R."/>
            <person name="Sun H."/>
            <person name="Tunlid A."/>
            <person name="Henrissat B."/>
            <person name="Grigoriev I.V."/>
            <person name="Hibbett D.S."/>
            <person name="Martin F."/>
        </authorList>
    </citation>
    <scope>NUCLEOTIDE SEQUENCE [LARGE SCALE GENOMIC DNA]</scope>
    <source>
        <strain evidence="5 6">FD-317 M1</strain>
    </source>
</reference>
<sequence length="142" mass="15021">MFARLSLFALVASLGALGTSAQATCNGPSYTVVPGDICITIANKLDISLQQLLECNPQIDANCDNLIPTEHLATPGCGACKQFYTVQAGDICVNIAARFGTTFQQLLCANSQINPQCTNLQIGELIDNSFEGSLHCLEPAVN</sequence>
<dbReference type="SMART" id="SM00257">
    <property type="entry name" value="LysM"/>
    <property type="match status" value="2"/>
</dbReference>